<dbReference type="EMBL" id="JAXQNO010000021">
    <property type="protein sequence ID" value="KAK4769036.1"/>
    <property type="molecule type" value="Genomic_DNA"/>
</dbReference>
<dbReference type="Proteomes" id="UP001346149">
    <property type="component" value="Unassembled WGS sequence"/>
</dbReference>
<comment type="caution">
    <text evidence="2">The sequence shown here is derived from an EMBL/GenBank/DDBJ whole genome shotgun (WGS) entry which is preliminary data.</text>
</comment>
<protein>
    <submittedName>
        <fullName evidence="2">Uncharacterized protein</fullName>
    </submittedName>
</protein>
<feature type="chain" id="PRO_5042873676" evidence="1">
    <location>
        <begin position="19"/>
        <end position="132"/>
    </location>
</feature>
<keyword evidence="3" id="KW-1185">Reference proteome</keyword>
<gene>
    <name evidence="2" type="ORF">SAY86_027186</name>
</gene>
<accession>A0AAN7QIY7</accession>
<dbReference type="PANTHER" id="PTHR34291">
    <property type="entry name" value="HYDROXYPROLINE-RICH GLYCOPROTEIN FAMILY PROTEIN"/>
    <property type="match status" value="1"/>
</dbReference>
<dbReference type="PANTHER" id="PTHR34291:SF1">
    <property type="entry name" value="HYDROXYPROLINE-RICH GLYCOPROTEIN FAMILY PROTEIN"/>
    <property type="match status" value="1"/>
</dbReference>
<evidence type="ECO:0000313" key="2">
    <source>
        <dbReference type="EMBL" id="KAK4769036.1"/>
    </source>
</evidence>
<dbReference type="InterPro" id="IPR037699">
    <property type="entry name" value="At5g65660-like"/>
</dbReference>
<proteinExistence type="predicted"/>
<sequence length="132" mass="14666">MVLLIELLALNFPYQGLSSFTEVVNVESSIATTTVEDVRSLHDLQLLASIHEQTAYPIFRLRDKPSESNHVFTYSRKDGRQRMPVLMPGDAVPKFIALPCPCRPPKEDKLATAAVHGSPPHKFSTIVAIIAR</sequence>
<keyword evidence="1" id="KW-0732">Signal</keyword>
<dbReference type="AlphaFoldDB" id="A0AAN7QIY7"/>
<evidence type="ECO:0000256" key="1">
    <source>
        <dbReference type="SAM" id="SignalP"/>
    </source>
</evidence>
<organism evidence="2 3">
    <name type="scientific">Trapa natans</name>
    <name type="common">Water chestnut</name>
    <dbReference type="NCBI Taxonomy" id="22666"/>
    <lineage>
        <taxon>Eukaryota</taxon>
        <taxon>Viridiplantae</taxon>
        <taxon>Streptophyta</taxon>
        <taxon>Embryophyta</taxon>
        <taxon>Tracheophyta</taxon>
        <taxon>Spermatophyta</taxon>
        <taxon>Magnoliopsida</taxon>
        <taxon>eudicotyledons</taxon>
        <taxon>Gunneridae</taxon>
        <taxon>Pentapetalae</taxon>
        <taxon>rosids</taxon>
        <taxon>malvids</taxon>
        <taxon>Myrtales</taxon>
        <taxon>Lythraceae</taxon>
        <taxon>Trapa</taxon>
    </lineage>
</organism>
<evidence type="ECO:0000313" key="3">
    <source>
        <dbReference type="Proteomes" id="UP001346149"/>
    </source>
</evidence>
<name>A0AAN7QIY7_TRANT</name>
<reference evidence="2 3" key="1">
    <citation type="journal article" date="2023" name="Hortic Res">
        <title>Pangenome of water caltrop reveals structural variations and asymmetric subgenome divergence after allopolyploidization.</title>
        <authorList>
            <person name="Zhang X."/>
            <person name="Chen Y."/>
            <person name="Wang L."/>
            <person name="Yuan Y."/>
            <person name="Fang M."/>
            <person name="Shi L."/>
            <person name="Lu R."/>
            <person name="Comes H.P."/>
            <person name="Ma Y."/>
            <person name="Chen Y."/>
            <person name="Huang G."/>
            <person name="Zhou Y."/>
            <person name="Zheng Z."/>
            <person name="Qiu Y."/>
        </authorList>
    </citation>
    <scope>NUCLEOTIDE SEQUENCE [LARGE SCALE GENOMIC DNA]</scope>
    <source>
        <strain evidence="2">F231</strain>
    </source>
</reference>
<feature type="signal peptide" evidence="1">
    <location>
        <begin position="1"/>
        <end position="18"/>
    </location>
</feature>